<gene>
    <name evidence="10" type="ORF">A3A74_07105</name>
</gene>
<dbReference type="InterPro" id="IPR035901">
    <property type="entry name" value="GIY-YIG_endonuc_sf"/>
</dbReference>
<dbReference type="Pfam" id="PF01541">
    <property type="entry name" value="GIY-YIG"/>
    <property type="match status" value="1"/>
</dbReference>
<dbReference type="PROSITE" id="PS50164">
    <property type="entry name" value="GIY_YIG"/>
    <property type="match status" value="1"/>
</dbReference>
<dbReference type="SMART" id="SM00465">
    <property type="entry name" value="GIYc"/>
    <property type="match status" value="1"/>
</dbReference>
<feature type="domain" description="GIY-YIG" evidence="9">
    <location>
        <begin position="200"/>
        <end position="278"/>
    </location>
</feature>
<evidence type="ECO:0000256" key="6">
    <source>
        <dbReference type="ARBA" id="ARBA00040756"/>
    </source>
</evidence>
<dbReference type="Proteomes" id="UP000179270">
    <property type="component" value="Unassembled WGS sequence"/>
</dbReference>
<evidence type="ECO:0000313" key="11">
    <source>
        <dbReference type="Proteomes" id="UP000179270"/>
    </source>
</evidence>
<dbReference type="PANTHER" id="PTHR30562">
    <property type="entry name" value="UVRC/OXIDOREDUCTASE"/>
    <property type="match status" value="1"/>
</dbReference>
<dbReference type="AlphaFoldDB" id="A0A1F7IA53"/>
<evidence type="ECO:0000256" key="7">
    <source>
        <dbReference type="ARBA" id="ARBA00042138"/>
    </source>
</evidence>
<evidence type="ECO:0000313" key="10">
    <source>
        <dbReference type="EMBL" id="OGK40246.1"/>
    </source>
</evidence>
<dbReference type="InterPro" id="IPR012337">
    <property type="entry name" value="RNaseH-like_sf"/>
</dbReference>
<keyword evidence="5" id="KW-0742">SOS response</keyword>
<dbReference type="GO" id="GO:0004527">
    <property type="term" value="F:exonuclease activity"/>
    <property type="evidence" value="ECO:0007669"/>
    <property type="project" value="UniProtKB-ARBA"/>
</dbReference>
<evidence type="ECO:0000259" key="9">
    <source>
        <dbReference type="PROSITE" id="PS50164"/>
    </source>
</evidence>
<dbReference type="GO" id="GO:0009380">
    <property type="term" value="C:excinuclease repair complex"/>
    <property type="evidence" value="ECO:0007669"/>
    <property type="project" value="TreeGrafter"/>
</dbReference>
<evidence type="ECO:0000256" key="3">
    <source>
        <dbReference type="ARBA" id="ARBA00022881"/>
    </source>
</evidence>
<keyword evidence="3" id="KW-0267">Excision nuclease</keyword>
<dbReference type="InterPro" id="IPR047296">
    <property type="entry name" value="GIY-YIG_UvrC_Cho"/>
</dbReference>
<dbReference type="CDD" id="cd10434">
    <property type="entry name" value="GIY-YIG_UvrC_Cho"/>
    <property type="match status" value="1"/>
</dbReference>
<dbReference type="GO" id="GO:0003677">
    <property type="term" value="F:DNA binding"/>
    <property type="evidence" value="ECO:0007669"/>
    <property type="project" value="InterPro"/>
</dbReference>
<dbReference type="GO" id="GO:0006260">
    <property type="term" value="P:DNA replication"/>
    <property type="evidence" value="ECO:0007669"/>
    <property type="project" value="InterPro"/>
</dbReference>
<reference evidence="10 11" key="1">
    <citation type="journal article" date="2016" name="Nat. Commun.">
        <title>Thousands of microbial genomes shed light on interconnected biogeochemical processes in an aquifer system.</title>
        <authorList>
            <person name="Anantharaman K."/>
            <person name="Brown C.T."/>
            <person name="Hug L.A."/>
            <person name="Sharon I."/>
            <person name="Castelle C.J."/>
            <person name="Probst A.J."/>
            <person name="Thomas B.C."/>
            <person name="Singh A."/>
            <person name="Wilkins M.J."/>
            <person name="Karaoz U."/>
            <person name="Brodie E.L."/>
            <person name="Williams K.H."/>
            <person name="Hubbard S.S."/>
            <person name="Banfield J.F."/>
        </authorList>
    </citation>
    <scope>NUCLEOTIDE SEQUENCE [LARGE SCALE GENOMIC DNA]</scope>
</reference>
<dbReference type="InterPro" id="IPR013520">
    <property type="entry name" value="Ribonucl_H"/>
</dbReference>
<dbReference type="SUPFAM" id="SSF82771">
    <property type="entry name" value="GIY-YIG endonuclease"/>
    <property type="match status" value="1"/>
</dbReference>
<dbReference type="PANTHER" id="PTHR30562:SF10">
    <property type="entry name" value="EXCINUCLEASE CHO"/>
    <property type="match status" value="1"/>
</dbReference>
<proteinExistence type="predicted"/>
<name>A0A1F7IA53_9BACT</name>
<accession>A0A1F7IA53</accession>
<evidence type="ECO:0000256" key="2">
    <source>
        <dbReference type="ARBA" id="ARBA00022801"/>
    </source>
</evidence>
<dbReference type="InterPro" id="IPR050066">
    <property type="entry name" value="UvrABC_protein_C"/>
</dbReference>
<dbReference type="NCBIfam" id="TIGR00573">
    <property type="entry name" value="dnaq"/>
    <property type="match status" value="1"/>
</dbReference>
<dbReference type="EMBL" id="MGAF01000034">
    <property type="protein sequence ID" value="OGK40246.1"/>
    <property type="molecule type" value="Genomic_DNA"/>
</dbReference>
<dbReference type="Gene3D" id="3.40.1440.10">
    <property type="entry name" value="GIY-YIG endonuclease"/>
    <property type="match status" value="1"/>
</dbReference>
<dbReference type="FunFam" id="3.30.420.10:FF:000045">
    <property type="entry name" value="3'-5' exonuclease DinG"/>
    <property type="match status" value="1"/>
</dbReference>
<dbReference type="SUPFAM" id="SSF53098">
    <property type="entry name" value="Ribonuclease H-like"/>
    <property type="match status" value="1"/>
</dbReference>
<dbReference type="GO" id="GO:0003887">
    <property type="term" value="F:DNA-directed DNA polymerase activity"/>
    <property type="evidence" value="ECO:0007669"/>
    <property type="project" value="InterPro"/>
</dbReference>
<dbReference type="InterPro" id="IPR036397">
    <property type="entry name" value="RNaseH_sf"/>
</dbReference>
<evidence type="ECO:0000256" key="4">
    <source>
        <dbReference type="ARBA" id="ARBA00023204"/>
    </source>
</evidence>
<dbReference type="InterPro" id="IPR006054">
    <property type="entry name" value="DnaQ"/>
</dbReference>
<dbReference type="GO" id="GO:0009432">
    <property type="term" value="P:SOS response"/>
    <property type="evidence" value="ECO:0007669"/>
    <property type="project" value="UniProtKB-KW"/>
</dbReference>
<organism evidence="10 11">
    <name type="scientific">Candidatus Roizmanbacteria bacterium RIFCSPLOWO2_01_FULL_35_13</name>
    <dbReference type="NCBI Taxonomy" id="1802055"/>
    <lineage>
        <taxon>Bacteria</taxon>
        <taxon>Candidatus Roizmaniibacteriota</taxon>
    </lineage>
</organism>
<keyword evidence="2" id="KW-0378">Hydrolase</keyword>
<dbReference type="SMART" id="SM00479">
    <property type="entry name" value="EXOIII"/>
    <property type="match status" value="1"/>
</dbReference>
<dbReference type="STRING" id="1802055.A3A74_07105"/>
<evidence type="ECO:0000256" key="8">
    <source>
        <dbReference type="ARBA" id="ARBA00042732"/>
    </source>
</evidence>
<dbReference type="InterPro" id="IPR000305">
    <property type="entry name" value="GIY-YIG_endonuc"/>
</dbReference>
<keyword evidence="1" id="KW-0227">DNA damage</keyword>
<comment type="caution">
    <text evidence="10">The sequence shown here is derived from an EMBL/GenBank/DDBJ whole genome shotgun (WGS) entry which is preliminary data.</text>
</comment>
<protein>
    <recommendedName>
        <fullName evidence="6">Excinuclease cho</fullName>
    </recommendedName>
    <alternativeName>
        <fullName evidence="8">Endonuclease cho</fullName>
    </alternativeName>
    <alternativeName>
        <fullName evidence="7">UvrC homolog protein</fullName>
    </alternativeName>
</protein>
<evidence type="ECO:0000256" key="1">
    <source>
        <dbReference type="ARBA" id="ARBA00022763"/>
    </source>
</evidence>
<evidence type="ECO:0000256" key="5">
    <source>
        <dbReference type="ARBA" id="ARBA00023236"/>
    </source>
</evidence>
<dbReference type="Pfam" id="PF00929">
    <property type="entry name" value="RNase_T"/>
    <property type="match status" value="1"/>
</dbReference>
<sequence>MLNKPYTIVDVETTGMNGWRDRIIEIGMLRIEHNKVVDEFKSLVNPETYISPFIESFTGINSNDLQDAPVFSAIKDKVYDLLSDAVFVAHNARFDYSFLKNELKRTGISYNSKTLCTVKLSRNLFPQFRTHSLSAIIERYNFDCKNRHRAYDDAFVIWQFIQNLSKDLPATKIQEVIKKLLKSAYSSNSKVAKQIENLPASPGVYIFYDDKNLPLYVGKSKNIKDRVVSHFSTDYESTRRLLMIKSIAKIDFIQTAGELGALIQESHLIKTLLPYFNRTLRRKKQFVTLIKEKSETGFLNFKMEVIDQIDNSNFENLFGVFKNKRSAKEVMAEIAKKYSLCNKLMGLEKTNSSCFEYKLGRRKGACIGKEKKANYNARFLIAFVENKQFRPWPFKGSIEIVEKNEEEELYESFLINNWCLLDNFKNGKENSTVRNPTDFDIDTYKIISGFIKNRNPNYKVVKNTDFNSHIYSY</sequence>
<dbReference type="GO" id="GO:0006289">
    <property type="term" value="P:nucleotide-excision repair"/>
    <property type="evidence" value="ECO:0007669"/>
    <property type="project" value="InterPro"/>
</dbReference>
<dbReference type="CDD" id="cd06127">
    <property type="entry name" value="DEDDh"/>
    <property type="match status" value="1"/>
</dbReference>
<keyword evidence="4" id="KW-0234">DNA repair</keyword>
<dbReference type="Gene3D" id="3.30.420.10">
    <property type="entry name" value="Ribonuclease H-like superfamily/Ribonuclease H"/>
    <property type="match status" value="1"/>
</dbReference>